<dbReference type="Gene3D" id="3.30.540.10">
    <property type="entry name" value="Fructose-1,6-Bisphosphatase, subunit A, domain 1"/>
    <property type="match status" value="1"/>
</dbReference>
<comment type="pathway">
    <text evidence="1">Carbohydrate biosynthesis; Calvin cycle.</text>
</comment>
<feature type="compositionally biased region" description="Basic and acidic residues" evidence="8">
    <location>
        <begin position="260"/>
        <end position="272"/>
    </location>
</feature>
<comment type="caution">
    <text evidence="7">Lacks conserved residue(s) required for the propagation of feature annotation.</text>
</comment>
<dbReference type="RefSeq" id="WP_266088114.1">
    <property type="nucleotide sequence ID" value="NZ_RKLV01000010.1"/>
</dbReference>
<dbReference type="GO" id="GO:0006002">
    <property type="term" value="P:fructose 6-phosphate metabolic process"/>
    <property type="evidence" value="ECO:0007669"/>
    <property type="project" value="TreeGrafter"/>
</dbReference>
<evidence type="ECO:0000259" key="9">
    <source>
        <dbReference type="Pfam" id="PF00316"/>
    </source>
</evidence>
<evidence type="ECO:0000256" key="8">
    <source>
        <dbReference type="SAM" id="MobiDB-lite"/>
    </source>
</evidence>
<feature type="binding site" evidence="7">
    <location>
        <begin position="91"/>
        <end position="94"/>
    </location>
    <ligand>
        <name>substrate</name>
    </ligand>
</feature>
<dbReference type="PROSITE" id="PS00124">
    <property type="entry name" value="FBPASE"/>
    <property type="match status" value="1"/>
</dbReference>
<evidence type="ECO:0000256" key="3">
    <source>
        <dbReference type="ARBA" id="ARBA00022723"/>
    </source>
</evidence>
<dbReference type="Pfam" id="PF18913">
    <property type="entry name" value="FBPase_C"/>
    <property type="match status" value="1"/>
</dbReference>
<evidence type="ECO:0000313" key="12">
    <source>
        <dbReference type="Proteomes" id="UP001149411"/>
    </source>
</evidence>
<dbReference type="Proteomes" id="UP001149411">
    <property type="component" value="Unassembled WGS sequence"/>
</dbReference>
<keyword evidence="4 7" id="KW-0378">Hydrolase</keyword>
<dbReference type="GO" id="GO:0000287">
    <property type="term" value="F:magnesium ion binding"/>
    <property type="evidence" value="ECO:0007669"/>
    <property type="project" value="UniProtKB-UniRule"/>
</dbReference>
<sequence>MNVDAEEAFEAVVDEVVKTAPRIADGFADGRTYEGDENPSGHEVLGADLHANRLLKECITDLEGVGGFASEEEEGVVDCGDGVGVAVDPLDGSSNLVTNNPAGVILGVYDAPLPSPGEGLVGAGYVLFGPLTTAVVADGDGVVEYVVETERGEEGAEGVRVDERELTLPEPTVYGFGGGRENWTDGFAGFADEVEHELKLRYGGSMVGDVNQVLHKGGIFAYPALRERPQGKLRTLFEGAPMAYIIETAGGGSSDGEGSLLEREPDGVHDRTPVYLGNETVIERLEEEV</sequence>
<dbReference type="InterPro" id="IPR033391">
    <property type="entry name" value="FBPase_N"/>
</dbReference>
<dbReference type="GO" id="GO:0005986">
    <property type="term" value="P:sucrose biosynthetic process"/>
    <property type="evidence" value="ECO:0007669"/>
    <property type="project" value="TreeGrafter"/>
</dbReference>
<dbReference type="HAMAP" id="MF_01855">
    <property type="entry name" value="FBPase_class1"/>
    <property type="match status" value="1"/>
</dbReference>
<reference evidence="11" key="1">
    <citation type="submission" date="2022-09" db="EMBL/GenBank/DDBJ databases">
        <title>Haloadaptaus new haloarchaeum isolated from saline soil.</title>
        <authorList>
            <person name="Duran-Viseras A."/>
            <person name="Sanchez-Porro C."/>
            <person name="Ventosa A."/>
        </authorList>
    </citation>
    <scope>NUCLEOTIDE SEQUENCE</scope>
    <source>
        <strain evidence="11">F3-133</strain>
    </source>
</reference>
<organism evidence="11 12">
    <name type="scientific">Halorutilus salinus</name>
    <dbReference type="NCBI Taxonomy" id="2487751"/>
    <lineage>
        <taxon>Archaea</taxon>
        <taxon>Methanobacteriati</taxon>
        <taxon>Methanobacteriota</taxon>
        <taxon>Stenosarchaea group</taxon>
        <taxon>Halobacteria</taxon>
        <taxon>Halorutilales</taxon>
        <taxon>Halorutilaceae</taxon>
        <taxon>Halorutilus</taxon>
    </lineage>
</organism>
<dbReference type="EMBL" id="RKLV01000010">
    <property type="protein sequence ID" value="MCX2819658.1"/>
    <property type="molecule type" value="Genomic_DNA"/>
</dbReference>
<comment type="similarity">
    <text evidence="2 7">Belongs to the FBPase class 1 family.</text>
</comment>
<dbReference type="AlphaFoldDB" id="A0A9Q4C5J3"/>
<name>A0A9Q4C5J3_9EURY</name>
<feature type="binding site" evidence="7">
    <location>
        <position position="238"/>
    </location>
    <ligand>
        <name>Mg(2+)</name>
        <dbReference type="ChEBI" id="CHEBI:18420"/>
        <label>2</label>
    </ligand>
</feature>
<dbReference type="Pfam" id="PF00316">
    <property type="entry name" value="FBPase"/>
    <property type="match status" value="1"/>
</dbReference>
<keyword evidence="6 7" id="KW-0119">Carbohydrate metabolism</keyword>
<dbReference type="GO" id="GO:0042132">
    <property type="term" value="F:fructose 1,6-bisphosphate 1-phosphatase activity"/>
    <property type="evidence" value="ECO:0007669"/>
    <property type="project" value="UniProtKB-UniRule"/>
</dbReference>
<proteinExistence type="inferred from homology"/>
<dbReference type="GO" id="GO:0006000">
    <property type="term" value="P:fructose metabolic process"/>
    <property type="evidence" value="ECO:0007669"/>
    <property type="project" value="TreeGrafter"/>
</dbReference>
<evidence type="ECO:0000256" key="6">
    <source>
        <dbReference type="ARBA" id="ARBA00023277"/>
    </source>
</evidence>
<dbReference type="GO" id="GO:0005737">
    <property type="term" value="C:cytoplasm"/>
    <property type="evidence" value="ECO:0007669"/>
    <property type="project" value="UniProtKB-SubCell"/>
</dbReference>
<feature type="domain" description="Fructose-1-6-bisphosphatase class I N-terminal" evidence="9">
    <location>
        <begin position="34"/>
        <end position="153"/>
    </location>
</feature>
<comment type="catalytic activity">
    <reaction evidence="7">
        <text>beta-D-fructose 1,6-bisphosphate + H2O = beta-D-fructose 6-phosphate + phosphate</text>
        <dbReference type="Rhea" id="RHEA:11064"/>
        <dbReference type="ChEBI" id="CHEBI:15377"/>
        <dbReference type="ChEBI" id="CHEBI:32966"/>
        <dbReference type="ChEBI" id="CHEBI:43474"/>
        <dbReference type="ChEBI" id="CHEBI:57634"/>
        <dbReference type="EC" id="3.1.3.11"/>
    </reaction>
</comment>
<dbReference type="Gene3D" id="3.40.190.80">
    <property type="match status" value="1"/>
</dbReference>
<dbReference type="PANTHER" id="PTHR11556:SF35">
    <property type="entry name" value="SEDOHEPTULOSE-1,7-BISPHOSPHATASE, CHLOROPLASTIC"/>
    <property type="match status" value="1"/>
</dbReference>
<dbReference type="InterPro" id="IPR023079">
    <property type="entry name" value="SBPase"/>
</dbReference>
<gene>
    <name evidence="7" type="primary">fbp</name>
    <name evidence="11" type="ORF">EGH25_09885</name>
</gene>
<dbReference type="InterPro" id="IPR000146">
    <property type="entry name" value="FBPase_class-1"/>
</dbReference>
<keyword evidence="7" id="KW-0963">Cytoplasm</keyword>
<dbReference type="EC" id="3.1.3.11" evidence="7"/>
<dbReference type="InterPro" id="IPR020548">
    <property type="entry name" value="Fructose_bisphosphatase_AS"/>
</dbReference>
<feature type="binding site" evidence="7">
    <location>
        <position position="88"/>
    </location>
    <ligand>
        <name>Mg(2+)</name>
        <dbReference type="ChEBI" id="CHEBI:18420"/>
        <label>2</label>
    </ligand>
</feature>
<feature type="binding site" evidence="7">
    <location>
        <position position="71"/>
    </location>
    <ligand>
        <name>Mg(2+)</name>
        <dbReference type="ChEBI" id="CHEBI:18420"/>
        <label>1</label>
    </ligand>
</feature>
<feature type="binding site" evidence="7">
    <location>
        <position position="88"/>
    </location>
    <ligand>
        <name>Mg(2+)</name>
        <dbReference type="ChEBI" id="CHEBI:18420"/>
        <label>1</label>
    </ligand>
</feature>
<comment type="caution">
    <text evidence="11">The sequence shown here is derived from an EMBL/GenBank/DDBJ whole genome shotgun (WGS) entry which is preliminary data.</text>
</comment>
<keyword evidence="12" id="KW-1185">Reference proteome</keyword>
<protein>
    <recommendedName>
        <fullName evidence="7">Fructose-1,6-bisphosphatase class 1</fullName>
        <shortName evidence="7">FBPase class 1</shortName>
        <ecNumber evidence="7">3.1.3.11</ecNumber>
    </recommendedName>
    <alternativeName>
        <fullName evidence="7">D-fructose-1,6-bisphosphate 1-phosphohydrolase class 1</fullName>
    </alternativeName>
</protein>
<accession>A0A9Q4C5J3</accession>
<feature type="domain" description="Fructose-1-6-bisphosphatase class 1 C-terminal" evidence="10">
    <location>
        <begin position="170"/>
        <end position="287"/>
    </location>
</feature>
<dbReference type="GO" id="GO:0030388">
    <property type="term" value="P:fructose 1,6-bisphosphate metabolic process"/>
    <property type="evidence" value="ECO:0007669"/>
    <property type="project" value="TreeGrafter"/>
</dbReference>
<evidence type="ECO:0000256" key="4">
    <source>
        <dbReference type="ARBA" id="ARBA00022801"/>
    </source>
</evidence>
<evidence type="ECO:0000256" key="5">
    <source>
        <dbReference type="ARBA" id="ARBA00022842"/>
    </source>
</evidence>
<feature type="binding site" evidence="7">
    <location>
        <position position="91"/>
    </location>
    <ligand>
        <name>Mg(2+)</name>
        <dbReference type="ChEBI" id="CHEBI:18420"/>
        <label>2</label>
    </ligand>
</feature>
<feature type="region of interest" description="Disordered" evidence="8">
    <location>
        <begin position="248"/>
        <end position="272"/>
    </location>
</feature>
<feature type="binding site" evidence="7">
    <location>
        <position position="202"/>
    </location>
    <ligand>
        <name>substrate</name>
    </ligand>
</feature>
<evidence type="ECO:0000256" key="2">
    <source>
        <dbReference type="ARBA" id="ARBA00010941"/>
    </source>
</evidence>
<evidence type="ECO:0000313" key="11">
    <source>
        <dbReference type="EMBL" id="MCX2819658.1"/>
    </source>
</evidence>
<dbReference type="SUPFAM" id="SSF56655">
    <property type="entry name" value="Carbohydrate phosphatase"/>
    <property type="match status" value="1"/>
</dbReference>
<dbReference type="PIRSF" id="PIRSF000904">
    <property type="entry name" value="FBPtase_SBPase"/>
    <property type="match status" value="1"/>
</dbReference>
<evidence type="ECO:0000259" key="10">
    <source>
        <dbReference type="Pfam" id="PF18913"/>
    </source>
</evidence>
<dbReference type="PANTHER" id="PTHR11556">
    <property type="entry name" value="FRUCTOSE-1,6-BISPHOSPHATASE-RELATED"/>
    <property type="match status" value="1"/>
</dbReference>
<feature type="binding site" evidence="7">
    <location>
        <position position="90"/>
    </location>
    <ligand>
        <name>Mg(2+)</name>
        <dbReference type="ChEBI" id="CHEBI:18420"/>
        <label>1</label>
    </ligand>
</feature>
<comment type="subcellular location">
    <subcellularLocation>
        <location evidence="7">Cytoplasm</location>
    </subcellularLocation>
</comment>
<keyword evidence="3 7" id="KW-0479">Metal-binding</keyword>
<feature type="binding site" evidence="7">
    <location>
        <position position="232"/>
    </location>
    <ligand>
        <name>substrate</name>
    </ligand>
</feature>
<comment type="cofactor">
    <cofactor evidence="7">
        <name>Mg(2+)</name>
        <dbReference type="ChEBI" id="CHEBI:18420"/>
    </cofactor>
    <text evidence="7">Binds 2 magnesium ions per subunit.</text>
</comment>
<evidence type="ECO:0000256" key="7">
    <source>
        <dbReference type="HAMAP-Rule" id="MF_01855"/>
    </source>
</evidence>
<comment type="subunit">
    <text evidence="7">Homotetramer.</text>
</comment>
<evidence type="ECO:0000256" key="1">
    <source>
        <dbReference type="ARBA" id="ARBA00005215"/>
    </source>
</evidence>
<keyword evidence="5 7" id="KW-0460">Magnesium</keyword>
<dbReference type="PRINTS" id="PR01958">
    <property type="entry name" value="S17BPHPHTASE"/>
</dbReference>
<dbReference type="InterPro" id="IPR044015">
    <property type="entry name" value="FBPase_C_dom"/>
</dbReference>
<dbReference type="GO" id="GO:0006094">
    <property type="term" value="P:gluconeogenesis"/>
    <property type="evidence" value="ECO:0007669"/>
    <property type="project" value="UniProtKB-UniRule"/>
</dbReference>